<sequence length="95" mass="10775">MAAVRHRPRIERGADDYGATYRMRCTCGQVGEAHASRRIAQYDLDSHISTLPRVPVFRQCRDRRAHDRRPWEPCATCAGQLPLWDDLAGGLREAG</sequence>
<protein>
    <submittedName>
        <fullName evidence="1">Uncharacterized protein</fullName>
    </submittedName>
</protein>
<evidence type="ECO:0000313" key="1">
    <source>
        <dbReference type="EMBL" id="GAA4155092.1"/>
    </source>
</evidence>
<name>A0ABP7ZE77_9ACTN</name>
<gene>
    <name evidence="1" type="ORF">GCM10022416_55300</name>
</gene>
<dbReference type="Proteomes" id="UP001500266">
    <property type="component" value="Unassembled WGS sequence"/>
</dbReference>
<comment type="caution">
    <text evidence="1">The sequence shown here is derived from an EMBL/GenBank/DDBJ whole genome shotgun (WGS) entry which is preliminary data.</text>
</comment>
<reference evidence="2" key="1">
    <citation type="journal article" date="2019" name="Int. J. Syst. Evol. Microbiol.">
        <title>The Global Catalogue of Microorganisms (GCM) 10K type strain sequencing project: providing services to taxonomists for standard genome sequencing and annotation.</title>
        <authorList>
            <consortium name="The Broad Institute Genomics Platform"/>
            <consortium name="The Broad Institute Genome Sequencing Center for Infectious Disease"/>
            <person name="Wu L."/>
            <person name="Ma J."/>
        </authorList>
    </citation>
    <scope>NUCLEOTIDE SEQUENCE [LARGE SCALE GENOMIC DNA]</scope>
    <source>
        <strain evidence="2">JCM 17316</strain>
    </source>
</reference>
<organism evidence="1 2">
    <name type="scientific">Actinomadura keratinilytica</name>
    <dbReference type="NCBI Taxonomy" id="547461"/>
    <lineage>
        <taxon>Bacteria</taxon>
        <taxon>Bacillati</taxon>
        <taxon>Actinomycetota</taxon>
        <taxon>Actinomycetes</taxon>
        <taxon>Streptosporangiales</taxon>
        <taxon>Thermomonosporaceae</taxon>
        <taxon>Actinomadura</taxon>
    </lineage>
</organism>
<dbReference type="EMBL" id="BAABDO010000128">
    <property type="protein sequence ID" value="GAA4155092.1"/>
    <property type="molecule type" value="Genomic_DNA"/>
</dbReference>
<keyword evidence="2" id="KW-1185">Reference proteome</keyword>
<accession>A0ABP7ZE77</accession>
<dbReference type="RefSeq" id="WP_345024595.1">
    <property type="nucleotide sequence ID" value="NZ_BAABDO010000128.1"/>
</dbReference>
<evidence type="ECO:0000313" key="2">
    <source>
        <dbReference type="Proteomes" id="UP001500266"/>
    </source>
</evidence>
<proteinExistence type="predicted"/>